<feature type="compositionally biased region" description="Polar residues" evidence="9">
    <location>
        <begin position="716"/>
        <end position="739"/>
    </location>
</feature>
<dbReference type="InterPro" id="IPR037225">
    <property type="entry name" value="Nuo51_FMN-bd_sf"/>
</dbReference>
<comment type="subcellular location">
    <subcellularLocation>
        <location evidence="8">Cell inner membrane</location>
        <topology evidence="8">Peripheral membrane protein</topology>
    </subcellularLocation>
</comment>
<evidence type="ECO:0000256" key="2">
    <source>
        <dbReference type="ARBA" id="ARBA00022485"/>
    </source>
</evidence>
<dbReference type="NCBIfam" id="TIGR01945">
    <property type="entry name" value="rnfC"/>
    <property type="match status" value="1"/>
</dbReference>
<evidence type="ECO:0000256" key="7">
    <source>
        <dbReference type="ARBA" id="ARBA00023014"/>
    </source>
</evidence>
<comment type="cofactor">
    <cofactor evidence="8">
        <name>[4Fe-4S] cluster</name>
        <dbReference type="ChEBI" id="CHEBI:49883"/>
    </cofactor>
    <text evidence="8">Binds 2 [4Fe-4S] clusters per subunit.</text>
</comment>
<dbReference type="Proteomes" id="UP001629953">
    <property type="component" value="Unassembled WGS sequence"/>
</dbReference>
<dbReference type="PANTHER" id="PTHR43034">
    <property type="entry name" value="ION-TRANSLOCATING OXIDOREDUCTASE COMPLEX SUBUNIT C"/>
    <property type="match status" value="1"/>
</dbReference>
<feature type="compositionally biased region" description="Polar residues" evidence="9">
    <location>
        <begin position="609"/>
        <end position="623"/>
    </location>
</feature>
<keyword evidence="8" id="KW-1003">Cell membrane</keyword>
<evidence type="ECO:0000256" key="4">
    <source>
        <dbReference type="ARBA" id="ARBA00022737"/>
    </source>
</evidence>
<sequence length="739" mass="79876">MTLQTFEQIQQGKLWHFQGGIHPNPHKKGIDTGRPTKLDYQGDYILHPHQHIGDAGMLTVAVGDYVLGGQALTQSFLYSAPPIHAPTSGSIVAIEPRPCAHPSAREELAIMLRPDGQNNWQKLTPVTNTDDRQSLIQAIHQSGISGMGGAGFPTAIKLASRSGIELLVVNGAECEPYISADDTLMQHYSGGIRQGIKWLQHILQPKLTILAIEDDKPCAIAAMLAVADDSLRVQVIPAKYPSGGEKQLIQILTGTQVPAGSLPADIGIMVQNVGTAYAVHRAIDYGEPLTKRIVTLAGNAIKKPRNIWVDIGTPVAALLPEKSPRYPRLIMGGAMMGYTLPSPNVPLIKTSNCILYGSEKEFGQSQQPLACIRCGECAQVCPADLLPQQLFWFIQGNELDKAKNYHLKDCIECGACAYVCPSKIPLVEYYRRGKVQLREQQQLEIDAERARQRTERRNQRLEREKQQRELRHQQAAKDRVQELKHSDKTDAIAAAMARVKAKQQSQDHHQSVDSSTAQVQDRQSSVAAAVARAKAKRTMAEDESASKPAPDNQRKAAVAAAIARAKAKRQSEDNGSTGEQSTRKATVNAAVARAKAKRAQTQTHAEPVDTTNKPGPVSPQSAKQDAPVYAATDKKALIAAVAKAKAKKAAEQAVQVEPDRSNVDKKAAIAAAVAKARAKKTAEQAVQVEPDRPKVDKKAAIAAAAAKAKAKKTAESDANASQTSQSDPIHSSNEESSNL</sequence>
<feature type="region of interest" description="Disordered" evidence="9">
    <location>
        <begin position="448"/>
        <end position="627"/>
    </location>
</feature>
<dbReference type="EC" id="7.-.-.-" evidence="8"/>
<evidence type="ECO:0000259" key="10">
    <source>
        <dbReference type="PROSITE" id="PS51379"/>
    </source>
</evidence>
<keyword evidence="8" id="KW-0997">Cell inner membrane</keyword>
<dbReference type="Gene3D" id="3.40.50.11540">
    <property type="entry name" value="NADH-ubiquinone oxidoreductase 51kDa subunit"/>
    <property type="match status" value="1"/>
</dbReference>
<feature type="binding site" evidence="8">
    <location>
        <position position="420"/>
    </location>
    <ligand>
        <name>[4Fe-4S] cluster</name>
        <dbReference type="ChEBI" id="CHEBI:49883"/>
        <label>1</label>
    </ligand>
</feature>
<comment type="subunit">
    <text evidence="8">The complex is composed of six subunits: RnfA, RnfB, RnfC, RnfD, RnfE and RnfG.</text>
</comment>
<dbReference type="PROSITE" id="PS00198">
    <property type="entry name" value="4FE4S_FER_1"/>
    <property type="match status" value="1"/>
</dbReference>
<feature type="compositionally biased region" description="Low complexity" evidence="9">
    <location>
        <begin position="512"/>
        <end position="532"/>
    </location>
</feature>
<dbReference type="PANTHER" id="PTHR43034:SF2">
    <property type="entry name" value="ION-TRANSLOCATING OXIDOREDUCTASE COMPLEX SUBUNIT C"/>
    <property type="match status" value="1"/>
</dbReference>
<keyword evidence="6 8" id="KW-0408">Iron</keyword>
<keyword evidence="4 8" id="KW-0677">Repeat</keyword>
<feature type="domain" description="4Fe-4S ferredoxin-type" evidence="10">
    <location>
        <begin position="401"/>
        <end position="430"/>
    </location>
</feature>
<dbReference type="Pfam" id="PF01512">
    <property type="entry name" value="Complex1_51K"/>
    <property type="match status" value="1"/>
</dbReference>
<proteinExistence type="inferred from homology"/>
<dbReference type="SUPFAM" id="SSF46548">
    <property type="entry name" value="alpha-helical ferredoxin"/>
    <property type="match status" value="1"/>
</dbReference>
<dbReference type="InterPro" id="IPR017896">
    <property type="entry name" value="4Fe4S_Fe-S-bd"/>
</dbReference>
<feature type="compositionally biased region" description="Low complexity" evidence="9">
    <location>
        <begin position="583"/>
        <end position="603"/>
    </location>
</feature>
<feature type="region of interest" description="Disordered" evidence="9">
    <location>
        <begin position="703"/>
        <end position="739"/>
    </location>
</feature>
<feature type="binding site" evidence="8">
    <location>
        <position position="416"/>
    </location>
    <ligand>
        <name>[4Fe-4S] cluster</name>
        <dbReference type="ChEBI" id="CHEBI:49883"/>
        <label>2</label>
    </ligand>
</feature>
<accession>A0ABW9G2S1</accession>
<keyword evidence="1 8" id="KW-0813">Transport</keyword>
<keyword evidence="12" id="KW-1185">Reference proteome</keyword>
<dbReference type="Pfam" id="PF12838">
    <property type="entry name" value="Fer4_7"/>
    <property type="match status" value="1"/>
</dbReference>
<comment type="caution">
    <text evidence="11">The sequence shown here is derived from an EMBL/GenBank/DDBJ whole genome shotgun (WGS) entry which is preliminary data.</text>
</comment>
<evidence type="ECO:0000313" key="12">
    <source>
        <dbReference type="Proteomes" id="UP001629953"/>
    </source>
</evidence>
<feature type="binding site" evidence="8">
    <location>
        <position position="374"/>
    </location>
    <ligand>
        <name>[4Fe-4S] cluster</name>
        <dbReference type="ChEBI" id="CHEBI:49883"/>
        <label>1</label>
    </ligand>
</feature>
<dbReference type="InterPro" id="IPR017900">
    <property type="entry name" value="4Fe4S_Fe_S_CS"/>
</dbReference>
<feature type="compositionally biased region" description="Basic and acidic residues" evidence="9">
    <location>
        <begin position="448"/>
        <end position="490"/>
    </location>
</feature>
<keyword evidence="8" id="KW-0472">Membrane</keyword>
<organism evidence="11 12">
    <name type="scientific">Celerinatantimonas yamalensis</name>
    <dbReference type="NCBI Taxonomy" id="559956"/>
    <lineage>
        <taxon>Bacteria</taxon>
        <taxon>Pseudomonadati</taxon>
        <taxon>Pseudomonadota</taxon>
        <taxon>Gammaproteobacteria</taxon>
        <taxon>Celerinatantimonadaceae</taxon>
        <taxon>Celerinatantimonas</taxon>
    </lineage>
</organism>
<feature type="compositionally biased region" description="Low complexity" evidence="9">
    <location>
        <begin position="555"/>
        <end position="564"/>
    </location>
</feature>
<evidence type="ECO:0000256" key="3">
    <source>
        <dbReference type="ARBA" id="ARBA00022723"/>
    </source>
</evidence>
<feature type="domain" description="4Fe-4S ferredoxin-type" evidence="10">
    <location>
        <begin position="362"/>
        <end position="391"/>
    </location>
</feature>
<feature type="binding site" evidence="8">
    <location>
        <position position="410"/>
    </location>
    <ligand>
        <name>[4Fe-4S] cluster</name>
        <dbReference type="ChEBI" id="CHEBI:49883"/>
        <label>2</label>
    </ligand>
</feature>
<keyword evidence="8" id="KW-1278">Translocase</keyword>
<evidence type="ECO:0000256" key="1">
    <source>
        <dbReference type="ARBA" id="ARBA00022448"/>
    </source>
</evidence>
<dbReference type="EMBL" id="JBEQCT010000001">
    <property type="protein sequence ID" value="MFM2483956.1"/>
    <property type="molecule type" value="Genomic_DNA"/>
</dbReference>
<comment type="similarity">
    <text evidence="8">Belongs to the 4Fe4S bacterial-type ferredoxin family. RnfC subfamily.</text>
</comment>
<feature type="binding site" evidence="8">
    <location>
        <position position="377"/>
    </location>
    <ligand>
        <name>[4Fe-4S] cluster</name>
        <dbReference type="ChEBI" id="CHEBI:49883"/>
        <label>1</label>
    </ligand>
</feature>
<keyword evidence="5 8" id="KW-0249">Electron transport</keyword>
<evidence type="ECO:0000256" key="5">
    <source>
        <dbReference type="ARBA" id="ARBA00022982"/>
    </source>
</evidence>
<dbReference type="PROSITE" id="PS51379">
    <property type="entry name" value="4FE4S_FER_2"/>
    <property type="match status" value="2"/>
</dbReference>
<evidence type="ECO:0000313" key="11">
    <source>
        <dbReference type="EMBL" id="MFM2483956.1"/>
    </source>
</evidence>
<evidence type="ECO:0000256" key="8">
    <source>
        <dbReference type="HAMAP-Rule" id="MF_00461"/>
    </source>
</evidence>
<dbReference type="SUPFAM" id="SSF142019">
    <property type="entry name" value="Nqo1 FMN-binding domain-like"/>
    <property type="match status" value="1"/>
</dbReference>
<feature type="binding site" evidence="8">
    <location>
        <position position="413"/>
    </location>
    <ligand>
        <name>[4Fe-4S] cluster</name>
        <dbReference type="ChEBI" id="CHEBI:49883"/>
        <label>2</label>
    </ligand>
</feature>
<evidence type="ECO:0000256" key="6">
    <source>
        <dbReference type="ARBA" id="ARBA00023004"/>
    </source>
</evidence>
<evidence type="ECO:0000256" key="9">
    <source>
        <dbReference type="SAM" id="MobiDB-lite"/>
    </source>
</evidence>
<name>A0ABW9G2S1_9GAMM</name>
<dbReference type="HAMAP" id="MF_00461">
    <property type="entry name" value="RsxC_RnfC"/>
    <property type="match status" value="1"/>
</dbReference>
<feature type="binding site" evidence="8">
    <location>
        <position position="371"/>
    </location>
    <ligand>
        <name>[4Fe-4S] cluster</name>
        <dbReference type="ChEBI" id="CHEBI:49883"/>
        <label>1</label>
    </ligand>
</feature>
<gene>
    <name evidence="11" type="primary">rsxC</name>
    <name evidence="8" type="synonym">rnfC</name>
    <name evidence="11" type="ORF">ABUE30_02570</name>
</gene>
<dbReference type="RefSeq" id="WP_408622102.1">
    <property type="nucleotide sequence ID" value="NZ_JBEQCT010000001.1"/>
</dbReference>
<feature type="binding site" evidence="8">
    <location>
        <position position="381"/>
    </location>
    <ligand>
        <name>[4Fe-4S] cluster</name>
        <dbReference type="ChEBI" id="CHEBI:49883"/>
        <label>2</label>
    </ligand>
</feature>
<dbReference type="Gene3D" id="3.30.70.20">
    <property type="match status" value="1"/>
</dbReference>
<dbReference type="NCBIfam" id="NF003454">
    <property type="entry name" value="PRK05035.1"/>
    <property type="match status" value="1"/>
</dbReference>
<reference evidence="11 12" key="1">
    <citation type="journal article" date="2013" name="Int. J. Syst. Evol. Microbiol.">
        <title>Celerinatantimonas yamalensis sp. nov., a cold-adapted diazotrophic bacterium from a cold permafrost brine.</title>
        <authorList>
            <person name="Shcherbakova V."/>
            <person name="Chuvilskaya N."/>
            <person name="Rivkina E."/>
            <person name="Demidov N."/>
            <person name="Uchaeva V."/>
            <person name="Suetin S."/>
            <person name="Suzina N."/>
            <person name="Gilichinsky D."/>
        </authorList>
    </citation>
    <scope>NUCLEOTIDE SEQUENCE [LARGE SCALE GENOMIC DNA]</scope>
    <source>
        <strain evidence="11 12">C7</strain>
    </source>
</reference>
<comment type="function">
    <text evidence="8">Part of a membrane-bound complex that couples electron transfer with translocation of ions across the membrane.</text>
</comment>
<dbReference type="InterPro" id="IPR010208">
    <property type="entry name" value="Ion_transpt_RnfC/RsxC"/>
</dbReference>
<keyword evidence="7 8" id="KW-0411">Iron-sulfur</keyword>
<keyword evidence="3 8" id="KW-0479">Metal-binding</keyword>
<protein>
    <recommendedName>
        <fullName evidence="8">Ion-translocating oxidoreductase complex subunit C</fullName>
        <ecNumber evidence="8">7.-.-.-</ecNumber>
    </recommendedName>
    <alternativeName>
        <fullName evidence="8">Rnf electron transport complex subunit C</fullName>
    </alternativeName>
</protein>
<keyword evidence="2 8" id="KW-0004">4Fe-4S</keyword>
<dbReference type="InterPro" id="IPR026902">
    <property type="entry name" value="RnfC_N"/>
</dbReference>
<dbReference type="Pfam" id="PF13375">
    <property type="entry name" value="RnfC_N"/>
    <property type="match status" value="1"/>
</dbReference>
<dbReference type="InterPro" id="IPR011538">
    <property type="entry name" value="Nuo51_FMN-bd"/>
</dbReference>